<dbReference type="PANTHER" id="PTHR37984:SF5">
    <property type="entry name" value="PROTEIN NYNRIN-LIKE"/>
    <property type="match status" value="1"/>
</dbReference>
<dbReference type="Gene3D" id="3.30.70.270">
    <property type="match status" value="1"/>
</dbReference>
<dbReference type="InterPro" id="IPR050951">
    <property type="entry name" value="Retrovirus_Pol_polyprotein"/>
</dbReference>
<dbReference type="EMBL" id="BKCJ010404562">
    <property type="protein sequence ID" value="GFA32368.1"/>
    <property type="molecule type" value="Genomic_DNA"/>
</dbReference>
<comment type="caution">
    <text evidence="1">The sequence shown here is derived from an EMBL/GenBank/DDBJ whole genome shotgun (WGS) entry which is preliminary data.</text>
</comment>
<dbReference type="InterPro" id="IPR043128">
    <property type="entry name" value="Rev_trsase/Diguanyl_cyclase"/>
</dbReference>
<name>A0A699JF77_TANCI</name>
<reference evidence="1" key="1">
    <citation type="journal article" date="2019" name="Sci. Rep.">
        <title>Draft genome of Tanacetum cinerariifolium, the natural source of mosquito coil.</title>
        <authorList>
            <person name="Yamashiro T."/>
            <person name="Shiraishi A."/>
            <person name="Satake H."/>
            <person name="Nakayama K."/>
        </authorList>
    </citation>
    <scope>NUCLEOTIDE SEQUENCE</scope>
</reference>
<protein>
    <recommendedName>
        <fullName evidence="2">Reverse transcriptase domain-containing protein</fullName>
    </recommendedName>
</protein>
<proteinExistence type="predicted"/>
<dbReference type="InterPro" id="IPR043502">
    <property type="entry name" value="DNA/RNA_pol_sf"/>
</dbReference>
<evidence type="ECO:0008006" key="2">
    <source>
        <dbReference type="Google" id="ProtNLM"/>
    </source>
</evidence>
<accession>A0A699JF77</accession>
<dbReference type="PANTHER" id="PTHR37984">
    <property type="entry name" value="PROTEIN CBG26694"/>
    <property type="match status" value="1"/>
</dbReference>
<organism evidence="1">
    <name type="scientific">Tanacetum cinerariifolium</name>
    <name type="common">Dalmatian daisy</name>
    <name type="synonym">Chrysanthemum cinerariifolium</name>
    <dbReference type="NCBI Taxonomy" id="118510"/>
    <lineage>
        <taxon>Eukaryota</taxon>
        <taxon>Viridiplantae</taxon>
        <taxon>Streptophyta</taxon>
        <taxon>Embryophyta</taxon>
        <taxon>Tracheophyta</taxon>
        <taxon>Spermatophyta</taxon>
        <taxon>Magnoliopsida</taxon>
        <taxon>eudicotyledons</taxon>
        <taxon>Gunneridae</taxon>
        <taxon>Pentapetalae</taxon>
        <taxon>asterids</taxon>
        <taxon>campanulids</taxon>
        <taxon>Asterales</taxon>
        <taxon>Asteraceae</taxon>
        <taxon>Asteroideae</taxon>
        <taxon>Anthemideae</taxon>
        <taxon>Anthemidinae</taxon>
        <taxon>Tanacetum</taxon>
    </lineage>
</organism>
<evidence type="ECO:0000313" key="1">
    <source>
        <dbReference type="EMBL" id="GFA32368.1"/>
    </source>
</evidence>
<dbReference type="AlphaFoldDB" id="A0A699JF77"/>
<dbReference type="SUPFAM" id="SSF56672">
    <property type="entry name" value="DNA/RNA polymerases"/>
    <property type="match status" value="1"/>
</dbReference>
<gene>
    <name evidence="1" type="ORF">Tci_604340</name>
</gene>
<sequence>MPFGLTNAPSTFQALMNENQLFAKKSKCVFGTDHVEYLGHVISAKGVATDPSKIKAMQEWPILSIVKRLRGFLGLIGYYIRVDVSEEHAVSFYHGGLPAEIEMGVRMFRPTTLADAYRLTNYQEATLESIRKKNNVMVNSQQGRFG</sequence>